<dbReference type="InterPro" id="IPR029063">
    <property type="entry name" value="SAM-dependent_MTases_sf"/>
</dbReference>
<accession>A0A3M2JK50</accession>
<dbReference type="Pfam" id="PF13692">
    <property type="entry name" value="Glyco_trans_1_4"/>
    <property type="match status" value="1"/>
</dbReference>
<evidence type="ECO:0000256" key="1">
    <source>
        <dbReference type="ARBA" id="ARBA00022676"/>
    </source>
</evidence>
<keyword evidence="3" id="KW-0175">Coiled coil</keyword>
<comment type="caution">
    <text evidence="8">The sequence shown here is derived from an EMBL/GenBank/DDBJ whole genome shotgun (WGS) entry which is preliminary data.</text>
</comment>
<dbReference type="Gene3D" id="3.40.50.150">
    <property type="entry name" value="Vaccinia Virus protein VP39"/>
    <property type="match status" value="1"/>
</dbReference>
<evidence type="ECO:0000313" key="9">
    <source>
        <dbReference type="Proteomes" id="UP000269289"/>
    </source>
</evidence>
<evidence type="ECO:0000313" key="8">
    <source>
        <dbReference type="EMBL" id="RMI12586.1"/>
    </source>
</evidence>
<feature type="domain" description="Glycosyltransferase subfamily 4-like N-terminal" evidence="6">
    <location>
        <begin position="1262"/>
        <end position="1421"/>
    </location>
</feature>
<reference evidence="8 9" key="1">
    <citation type="submission" date="2018-10" db="EMBL/GenBank/DDBJ databases">
        <title>Isolation, diversity and antifungal activity of actinobacteria from wheat.</title>
        <authorList>
            <person name="Han C."/>
        </authorList>
    </citation>
    <scope>NUCLEOTIDE SEQUENCE [LARGE SCALE GENOMIC DNA]</scope>
    <source>
        <strain evidence="8 9">NEAU-YY56</strain>
    </source>
</reference>
<dbReference type="SUPFAM" id="SSF53756">
    <property type="entry name" value="UDP-Glycosyltransferase/glycogen phosphorylase"/>
    <property type="match status" value="1"/>
</dbReference>
<evidence type="ECO:0000259" key="5">
    <source>
        <dbReference type="Pfam" id="PF05050"/>
    </source>
</evidence>
<feature type="domain" description="Methyltransferase FkbM" evidence="5">
    <location>
        <begin position="67"/>
        <end position="203"/>
    </location>
</feature>
<keyword evidence="8" id="KW-0489">Methyltransferase</keyword>
<dbReference type="InterPro" id="IPR006342">
    <property type="entry name" value="FkbM_mtfrase"/>
</dbReference>
<dbReference type="Pfam" id="PF13524">
    <property type="entry name" value="Glyco_trans_1_2"/>
    <property type="match status" value="1"/>
</dbReference>
<evidence type="ECO:0000259" key="7">
    <source>
        <dbReference type="Pfam" id="PF13524"/>
    </source>
</evidence>
<dbReference type="NCBIfam" id="TIGR01444">
    <property type="entry name" value="fkbM_fam"/>
    <property type="match status" value="1"/>
</dbReference>
<dbReference type="CDD" id="cd03801">
    <property type="entry name" value="GT4_PimA-like"/>
    <property type="match status" value="1"/>
</dbReference>
<proteinExistence type="predicted"/>
<dbReference type="Proteomes" id="UP000269289">
    <property type="component" value="Unassembled WGS sequence"/>
</dbReference>
<dbReference type="Gene3D" id="3.40.50.2000">
    <property type="entry name" value="Glycogen Phosphorylase B"/>
    <property type="match status" value="2"/>
</dbReference>
<gene>
    <name evidence="8" type="ORF">EBM89_08095</name>
</gene>
<dbReference type="Pfam" id="PF05050">
    <property type="entry name" value="Methyltransf_21"/>
    <property type="match status" value="1"/>
</dbReference>
<feature type="region of interest" description="Disordered" evidence="4">
    <location>
        <begin position="313"/>
        <end position="379"/>
    </location>
</feature>
<evidence type="ECO:0000259" key="6">
    <source>
        <dbReference type="Pfam" id="PF13439"/>
    </source>
</evidence>
<feature type="coiled-coil region" evidence="3">
    <location>
        <begin position="438"/>
        <end position="465"/>
    </location>
</feature>
<dbReference type="InterPro" id="IPR028098">
    <property type="entry name" value="Glyco_trans_4-like_N"/>
</dbReference>
<evidence type="ECO:0000256" key="4">
    <source>
        <dbReference type="SAM" id="MobiDB-lite"/>
    </source>
</evidence>
<dbReference type="EMBL" id="RFFI01000034">
    <property type="protein sequence ID" value="RMI12586.1"/>
    <property type="molecule type" value="Genomic_DNA"/>
</dbReference>
<dbReference type="PANTHER" id="PTHR34203:SF15">
    <property type="entry name" value="SLL1173 PROTEIN"/>
    <property type="match status" value="1"/>
</dbReference>
<name>A0A3M2JK50_9CELL</name>
<dbReference type="InterPro" id="IPR055259">
    <property type="entry name" value="YkvP/CgeB_Glyco_trans-like"/>
</dbReference>
<feature type="domain" description="Spore protein YkvP/CgeB glycosyl transferase-like" evidence="7">
    <location>
        <begin position="740"/>
        <end position="869"/>
    </location>
</feature>
<dbReference type="GO" id="GO:0008168">
    <property type="term" value="F:methyltransferase activity"/>
    <property type="evidence" value="ECO:0007669"/>
    <property type="project" value="UniProtKB-KW"/>
</dbReference>
<keyword evidence="9" id="KW-1185">Reference proteome</keyword>
<protein>
    <submittedName>
        <fullName evidence="8">FkbM family methyltransferase</fullName>
    </submittedName>
</protein>
<dbReference type="Pfam" id="PF13439">
    <property type="entry name" value="Glyco_transf_4"/>
    <property type="match status" value="1"/>
</dbReference>
<feature type="compositionally biased region" description="Basic and acidic residues" evidence="4">
    <location>
        <begin position="313"/>
        <end position="344"/>
    </location>
</feature>
<sequence>MAVTDAREDDTSGSVVVRSGSSSFRLSVPDAATDYIQGKIASTGLPYEQAMLEDMASRLGPGDVVLDLGANVGNHTVYLAATVGCSVVAYEPNGHLVTALRRSVRLNGLDDLVSVRQVAVGEAAGVGTFAEETPENLGGQSISLGTGPIEVVRLDDEVLPGPPTLVKIDVEGMEVEVLRGAESMIATHRPSIYVECRTRDDLSQLDRWAAAHHYVLCDEFNATPTFRIEPAERLSEVERLDRAIARALRERFEAVDQLGATKARLAETNAKYRALTAAYAQAKAELTTVRDAAAETERTLQDAELELRERLTDAEQARRAASEREGSAVAERERARIDVADHRRALQTAREAESAASSALGRATLQARTDRRDAAEQLQRATSRIAELERALERHQEIAERERDAHDVAARAASEVSQEVERERAARVALERSTAQAADEAALRVQLLRDENRTLSQQRDAARIRAAASEADLRRLRGSVTFRTGQEVRRASSSVGAALRLPLALARLARSSRTSHPKQIEPAAPTRGAGDPAASDGRDPRAPVRTATPVAADVRQPGGRLRVAAIMDEFTRLSFAPEWDLVDLTPEGWEEQLAGASPDLLFVESAWRGQDGSWHNMVHRAGPELRAIVEWCRVRGVPSVFWNKEDPVHYTTFLNAAGLFDHVFTTDLDRVEHYKAALGHDRVWLLPFAAQPAEHHPIESEDRRDAFVFAGAYYRRYPERTRDLASLVRALPALRPVEIFDRNLGGTDEAYRFPEEYQELIVGTLAPHEVADAYRGYRFAVNLNSVKQSQTMLARRVFELLASNTLTVSNYARAARVLFGDLVVTTDDGLEAERRLRGITESGAVDELRLAGLRNVMRQHTYADRAAYLWSRVTGQDWKPWSIGVHVVATAADEPALDRVLHSLGRQNHQEWRATVFVDDALLGRDVADGRVRLAPQRDAGARVQDLAGDAELVACFEGDDYYGPDYLVDLALATRYTSSPVIGKSRYHRWRDHRVELVGGTEYRLTQGLGVRRSVIRVTSCGQLVAHDLLELIRQDGASDLGPQTSIDRLSYCAAAGDEQVAAAVDGRVVDHGVELSDLLSAAERVRPAPPATTESRGLYGTELAALFHRSSRAGITLEPGVTGLRVSAGLDDNVHDYIYATEMVPLAPAWISSGAVHVDTSTGLDLQLALVFYDDDETRLGSTVVRSHVNTVVPVPADATGVKLGIRVRGSGSAELAGVTWGHRDTEPAVVLPRARALVLTNIYPSYADLYRNGFVHSRVRSYRERGLDCEVFCLSEGASIGYREFEGIDVVTGSAGALSSVLQSGGHDVVMVHFLDPAMWAALQHRPAGTRVVIWIHGSEVQPWWRRAYNITSDDELEAEKAKSDARLAFWRSVFQDPGDGVRFVFVSRYLADEVMSDVGVELDEPRYAIVHNPIDTDLFRFQVKDPGLRFAILSIRPYASRTYANDLAVQAVLMLRDEPEFASLRFRFVGDGPLFDETLAPIKHLPNVVLDRRFLSQHEIVDLHAEHGIFLVPTRMDTHGVSRDEAMASGLVPVTNDVAAIPEFVDGTCGILAPAEDARAMADGVLALVRDPEEFSRMSAAAAARVGRQSSARAVISTEIELIAPRSAGA</sequence>
<dbReference type="SUPFAM" id="SSF53335">
    <property type="entry name" value="S-adenosyl-L-methionine-dependent methyltransferases"/>
    <property type="match status" value="1"/>
</dbReference>
<keyword evidence="1" id="KW-0328">Glycosyltransferase</keyword>
<dbReference type="GO" id="GO:0016757">
    <property type="term" value="F:glycosyltransferase activity"/>
    <property type="evidence" value="ECO:0007669"/>
    <property type="project" value="UniProtKB-KW"/>
</dbReference>
<organism evidence="8 9">
    <name type="scientific">Cellulomonas triticagri</name>
    <dbReference type="NCBI Taxonomy" id="2483352"/>
    <lineage>
        <taxon>Bacteria</taxon>
        <taxon>Bacillati</taxon>
        <taxon>Actinomycetota</taxon>
        <taxon>Actinomycetes</taxon>
        <taxon>Micrococcales</taxon>
        <taxon>Cellulomonadaceae</taxon>
        <taxon>Cellulomonas</taxon>
    </lineage>
</organism>
<dbReference type="GO" id="GO:0032259">
    <property type="term" value="P:methylation"/>
    <property type="evidence" value="ECO:0007669"/>
    <property type="project" value="UniProtKB-KW"/>
</dbReference>
<dbReference type="PANTHER" id="PTHR34203">
    <property type="entry name" value="METHYLTRANSFERASE, FKBM FAMILY PROTEIN"/>
    <property type="match status" value="1"/>
</dbReference>
<keyword evidence="2 8" id="KW-0808">Transferase</keyword>
<evidence type="ECO:0000256" key="3">
    <source>
        <dbReference type="SAM" id="Coils"/>
    </source>
</evidence>
<feature type="region of interest" description="Disordered" evidence="4">
    <location>
        <begin position="510"/>
        <end position="545"/>
    </location>
</feature>
<dbReference type="InterPro" id="IPR052514">
    <property type="entry name" value="SAM-dependent_MTase"/>
</dbReference>
<evidence type="ECO:0000256" key="2">
    <source>
        <dbReference type="ARBA" id="ARBA00022679"/>
    </source>
</evidence>